<dbReference type="EMBL" id="BPQB01000003">
    <property type="protein sequence ID" value="GJE85826.1"/>
    <property type="molecule type" value="Genomic_DNA"/>
</dbReference>
<evidence type="ECO:0000313" key="1">
    <source>
        <dbReference type="EMBL" id="GJE85826.1"/>
    </source>
</evidence>
<organism evidence="1 2">
    <name type="scientific">Phanerochaete sordida</name>
    <dbReference type="NCBI Taxonomy" id="48140"/>
    <lineage>
        <taxon>Eukaryota</taxon>
        <taxon>Fungi</taxon>
        <taxon>Dikarya</taxon>
        <taxon>Basidiomycota</taxon>
        <taxon>Agaricomycotina</taxon>
        <taxon>Agaricomycetes</taxon>
        <taxon>Polyporales</taxon>
        <taxon>Phanerochaetaceae</taxon>
        <taxon>Phanerochaete</taxon>
    </lineage>
</organism>
<dbReference type="Proteomes" id="UP000703269">
    <property type="component" value="Unassembled WGS sequence"/>
</dbReference>
<accession>A0A9P3L883</accession>
<keyword evidence="2" id="KW-1185">Reference proteome</keyword>
<reference evidence="1 2" key="1">
    <citation type="submission" date="2021-08" db="EMBL/GenBank/DDBJ databases">
        <title>Draft Genome Sequence of Phanerochaete sordida strain YK-624.</title>
        <authorList>
            <person name="Mori T."/>
            <person name="Dohra H."/>
            <person name="Suzuki T."/>
            <person name="Kawagishi H."/>
            <person name="Hirai H."/>
        </authorList>
    </citation>
    <scope>NUCLEOTIDE SEQUENCE [LARGE SCALE GENOMIC DNA]</scope>
    <source>
        <strain evidence="1 2">YK-624</strain>
    </source>
</reference>
<comment type="caution">
    <text evidence="1">The sequence shown here is derived from an EMBL/GenBank/DDBJ whole genome shotgun (WGS) entry which is preliminary data.</text>
</comment>
<dbReference type="AlphaFoldDB" id="A0A9P3L883"/>
<evidence type="ECO:0000313" key="2">
    <source>
        <dbReference type="Proteomes" id="UP000703269"/>
    </source>
</evidence>
<protein>
    <submittedName>
        <fullName evidence="1">Uncharacterized protein</fullName>
    </submittedName>
</protein>
<gene>
    <name evidence="1" type="ORF">PsYK624_019050</name>
</gene>
<sequence>MSRNSTTSLAKILLSIQHSYPLRLPSSHSSCCARYRPYGRRVASYELDPMKTIDMRFYDTRDDSRASLCLSVLEEDEETGAQKYERDLRVVSTGTNGGGPPLVLARASRALLLCV</sequence>
<name>A0A9P3L883_9APHY</name>
<dbReference type="OrthoDB" id="2637024at2759"/>
<proteinExistence type="predicted"/>